<feature type="compositionally biased region" description="Basic and acidic residues" evidence="18">
    <location>
        <begin position="1179"/>
        <end position="1192"/>
    </location>
</feature>
<protein>
    <submittedName>
        <fullName evidence="20">Cytoplasmic linker associated protein 1</fullName>
    </submittedName>
</protein>
<dbReference type="Pfam" id="PF12348">
    <property type="entry name" value="CLASP_N"/>
    <property type="match status" value="1"/>
</dbReference>
<evidence type="ECO:0000256" key="8">
    <source>
        <dbReference type="ARBA" id="ARBA00022618"/>
    </source>
</evidence>
<feature type="compositionally biased region" description="Low complexity" evidence="18">
    <location>
        <begin position="252"/>
        <end position="267"/>
    </location>
</feature>
<dbReference type="GO" id="GO:0008017">
    <property type="term" value="F:microtubule binding"/>
    <property type="evidence" value="ECO:0007669"/>
    <property type="project" value="TreeGrafter"/>
</dbReference>
<evidence type="ECO:0000256" key="16">
    <source>
        <dbReference type="ARBA" id="ARBA00023328"/>
    </source>
</evidence>
<evidence type="ECO:0000256" key="15">
    <source>
        <dbReference type="ARBA" id="ARBA00023306"/>
    </source>
</evidence>
<name>A0A674IUJ9_9SAUR</name>
<dbReference type="InterPro" id="IPR024395">
    <property type="entry name" value="CLASP_N_dom"/>
</dbReference>
<evidence type="ECO:0000259" key="19">
    <source>
        <dbReference type="SMART" id="SM01349"/>
    </source>
</evidence>
<evidence type="ECO:0000256" key="18">
    <source>
        <dbReference type="SAM" id="MobiDB-lite"/>
    </source>
</evidence>
<dbReference type="PANTHER" id="PTHR21567">
    <property type="entry name" value="CLASP"/>
    <property type="match status" value="1"/>
</dbReference>
<evidence type="ECO:0000256" key="11">
    <source>
        <dbReference type="ARBA" id="ARBA00022776"/>
    </source>
</evidence>
<dbReference type="Pfam" id="PF21040">
    <property type="entry name" value="CEP104-like_TOG"/>
    <property type="match status" value="1"/>
</dbReference>
<gene>
    <name evidence="20" type="primary">CLASP1</name>
</gene>
<dbReference type="InterPro" id="IPR021133">
    <property type="entry name" value="HEAT_type_2"/>
</dbReference>
<dbReference type="Ensembl" id="ENSTMTT00000013053.1">
    <property type="protein sequence ID" value="ENSTMTP00000012615.1"/>
    <property type="gene ID" value="ENSTMTG00000001769.1"/>
</dbReference>
<proteinExistence type="inferred from homology"/>
<feature type="domain" description="TOG" evidence="19">
    <location>
        <begin position="1265"/>
        <end position="1503"/>
    </location>
</feature>
<feature type="compositionally biased region" description="Low complexity" evidence="18">
    <location>
        <begin position="582"/>
        <end position="597"/>
    </location>
</feature>
<keyword evidence="15" id="KW-0131">Cell cycle</keyword>
<keyword evidence="13" id="KW-0333">Golgi apparatus</keyword>
<keyword evidence="16" id="KW-0137">Centromere</keyword>
<feature type="domain" description="TOG" evidence="19">
    <location>
        <begin position="826"/>
        <end position="1063"/>
    </location>
</feature>
<dbReference type="GO" id="GO:0045180">
    <property type="term" value="C:basal cortex"/>
    <property type="evidence" value="ECO:0007669"/>
    <property type="project" value="TreeGrafter"/>
</dbReference>
<evidence type="ECO:0000256" key="17">
    <source>
        <dbReference type="PROSITE-ProRule" id="PRU00103"/>
    </source>
</evidence>
<dbReference type="FunFam" id="1.25.10.10:FF:000031">
    <property type="entry name" value="CLIP-associating protein 1 isoform 2"/>
    <property type="match status" value="1"/>
</dbReference>
<dbReference type="GO" id="GO:0007026">
    <property type="term" value="P:negative regulation of microtubule depolymerization"/>
    <property type="evidence" value="ECO:0007669"/>
    <property type="project" value="UniProtKB-ARBA"/>
</dbReference>
<feature type="repeat" description="HEAT" evidence="17">
    <location>
        <begin position="168"/>
        <end position="206"/>
    </location>
</feature>
<evidence type="ECO:0000256" key="3">
    <source>
        <dbReference type="ARBA" id="ARBA00004601"/>
    </source>
</evidence>
<dbReference type="GO" id="GO:0090307">
    <property type="term" value="P:mitotic spindle assembly"/>
    <property type="evidence" value="ECO:0007669"/>
    <property type="project" value="TreeGrafter"/>
</dbReference>
<reference evidence="20" key="2">
    <citation type="submission" date="2025-09" db="UniProtKB">
        <authorList>
            <consortium name="Ensembl"/>
        </authorList>
    </citation>
    <scope>IDENTIFICATION</scope>
</reference>
<dbReference type="GO" id="GO:0005876">
    <property type="term" value="C:spindle microtubule"/>
    <property type="evidence" value="ECO:0007669"/>
    <property type="project" value="TreeGrafter"/>
</dbReference>
<dbReference type="GO" id="GO:0005813">
    <property type="term" value="C:centrosome"/>
    <property type="evidence" value="ECO:0007669"/>
    <property type="project" value="UniProtKB-SubCell"/>
</dbReference>
<dbReference type="InterPro" id="IPR011989">
    <property type="entry name" value="ARM-like"/>
</dbReference>
<sequence length="1514" mass="167422">MEPSMEYCLAQVLQKDVGKRLQVGQELIDYFSDKQKSADLEHDQTMLDKMVDGLATSWVNSSNYKVVLLGMDILSALVSRLQDRFKAQIGTVLPSLLDRLGDAKDSVREQDQALLLKIMEQATNPQYVWDRLLGGFKHKNFRTREGICLCLIATLNVSGAQSLTLSKIVPHICNLLGDPNSQVRDAAINSLVEIYRHVGERVRADLSKKGLPQSRLNVIFTKFDEVQKSGNMIQGAGDKNFDDEDSVDGNRPSSASSSTSSKAPPNSRRVGMGTARRLGSAALGSKSTAAKEGAGAVDEEDFIKAFDDVPTVQIYSSRDLEESINKIREILSDDKHDWEQRVSALKRIRSLLLAGAAEHDNFFQHLRLLDGAFKLSAKDLRSQVVREACITLGRSWLEPIYDVIWPCQYWTDKVHTHIPRLIPIITSNCTSKSVAVRRRCFEFLDLLLQEWQTHSLERHISVLAETIKKGIHDADSEARIEARKCYWGFHNHFNREAEHLFHTLESSYQKALQSHLKNSDSIVSLPQSDRSSSSSQESLNRPLSAKRSPTGSTTSRASTVSTKSVSTPGSLQRSRSDIDVNAAASAKSKVTSSGASTPFSSAAALPPGSYASLGRIRTRRQSSGSATSVTSTPADTRGRSRAKVVSQSQRSRSANPAGAGSRSSSPGKLLGSAYGGLTSGTARVPPVPSSSEKRSKIPRSQGCSRETSPNRIGLARSSRIPRPSMSQGCSRDTSRESSRDTSPARGFPPLDRFGLGQPGRMPASVNAMRVLSSSTDLEAAVADALKKPVRRRYEPYGMYSDDDANSDASSACSERSYGSRNGGIPHYLRQTEDVAEVLNHCASSNWSERKEGLIGLQNLLKSQRTLSRVELKRLCEIFTRMFADPHSKVFSMFLETLVDFIIIHKDDLQDWLFVLLTQLLKKMGADLLGSVQAKVQKALDVTRDSFPFDQQFNILMRFIVDQTQTPNLKVKVAILKYIESLARQMDPTDFVNSSETRLAVSRIITWTTEPKSSDVRKAAQIVLISLFELNTPEFTMLLGALPKTFQDGATKLLHNHLKNSSNTSVGSPSNTIGRTPSRHSSSRTSPLTSPTNCSHGGLSPSRFWGWSADGLSKHPPPLSQPNSIPTAPSHKTFRRSYSPSMLDYDTENLNSDEIYSSLRGVTEAIEKFSFRSQEDLNEPIKRDGKKDCDVSRDGGIAAPASDVRGSSDVMEGGRMALDNKTSLLNTQPPRAFSGPRARDYNPYPYSDTINTYDKTALKEAVFDDDMDQLRDVSIDHSDLVADLLKELSNHNERVEERKGALLELLKITREDNLGVWEEHFKTILLLLLETLGDKDHSIRALALRVLREILRNQPARFKNYAELTIMKTLEAHKDSHKEVVRAAEEAASTLASSIHPEQCIKVLCPIIQTADYPINLAAIKMQTKVIERISKESLHQLLPDIIPGLLQGYDNTESSVRKASVFCLVAIYSVIGEELKPHLAQLTGSKMKLLNLYIKRAQTTNSNSSSSSDVSTHS</sequence>
<feature type="compositionally biased region" description="Polar residues" evidence="18">
    <location>
        <begin position="621"/>
        <end position="634"/>
    </location>
</feature>
<feature type="region of interest" description="Disordered" evidence="18">
    <location>
        <begin position="232"/>
        <end position="272"/>
    </location>
</feature>
<dbReference type="GO" id="GO:0043515">
    <property type="term" value="F:kinetochore binding"/>
    <property type="evidence" value="ECO:0007669"/>
    <property type="project" value="TreeGrafter"/>
</dbReference>
<keyword evidence="11" id="KW-0498">Mitosis</keyword>
<accession>A0A674IUJ9</accession>
<dbReference type="InterPro" id="IPR016024">
    <property type="entry name" value="ARM-type_fold"/>
</dbReference>
<dbReference type="Gene3D" id="1.25.10.10">
    <property type="entry name" value="Leucine-rich Repeat Variant"/>
    <property type="match status" value="5"/>
</dbReference>
<reference evidence="20" key="1">
    <citation type="submission" date="2025-08" db="UniProtKB">
        <authorList>
            <consortium name="Ensembl"/>
        </authorList>
    </citation>
    <scope>IDENTIFICATION</scope>
</reference>
<dbReference type="GO" id="GO:0005794">
    <property type="term" value="C:Golgi apparatus"/>
    <property type="evidence" value="ECO:0007669"/>
    <property type="project" value="UniProtKB-SubCell"/>
</dbReference>
<evidence type="ECO:0000256" key="4">
    <source>
        <dbReference type="ARBA" id="ARBA00004629"/>
    </source>
</evidence>
<dbReference type="GO" id="GO:0005881">
    <property type="term" value="C:cytoplasmic microtubule"/>
    <property type="evidence" value="ECO:0007669"/>
    <property type="project" value="TreeGrafter"/>
</dbReference>
<dbReference type="PROSITE" id="PS50077">
    <property type="entry name" value="HEAT_REPEAT"/>
    <property type="match status" value="1"/>
</dbReference>
<keyword evidence="9" id="KW-0493">Microtubule</keyword>
<organism evidence="20 21">
    <name type="scientific">Terrapene triunguis</name>
    <name type="common">Three-toed box turtle</name>
    <dbReference type="NCBI Taxonomy" id="2587831"/>
    <lineage>
        <taxon>Eukaryota</taxon>
        <taxon>Metazoa</taxon>
        <taxon>Chordata</taxon>
        <taxon>Craniata</taxon>
        <taxon>Vertebrata</taxon>
        <taxon>Euteleostomi</taxon>
        <taxon>Archelosauria</taxon>
        <taxon>Testudinata</taxon>
        <taxon>Testudines</taxon>
        <taxon>Cryptodira</taxon>
        <taxon>Durocryptodira</taxon>
        <taxon>Testudinoidea</taxon>
        <taxon>Emydidae</taxon>
        <taxon>Terrapene</taxon>
    </lineage>
</organism>
<evidence type="ECO:0000256" key="2">
    <source>
        <dbReference type="ARBA" id="ARBA00004300"/>
    </source>
</evidence>
<dbReference type="InterPro" id="IPR034085">
    <property type="entry name" value="TOG"/>
</dbReference>
<feature type="compositionally biased region" description="Polar residues" evidence="18">
    <location>
        <begin position="547"/>
        <end position="573"/>
    </location>
</feature>
<evidence type="ECO:0000256" key="10">
    <source>
        <dbReference type="ARBA" id="ARBA00022737"/>
    </source>
</evidence>
<feature type="region of interest" description="Disordered" evidence="18">
    <location>
        <begin position="1179"/>
        <end position="1209"/>
    </location>
</feature>
<evidence type="ECO:0000256" key="12">
    <source>
        <dbReference type="ARBA" id="ARBA00022838"/>
    </source>
</evidence>
<keyword evidence="12" id="KW-0995">Kinetochore</keyword>
<feature type="region of interest" description="Disordered" evidence="18">
    <location>
        <begin position="1112"/>
        <end position="1134"/>
    </location>
</feature>
<dbReference type="InterPro" id="IPR057546">
    <property type="entry name" value="HEAT_GCN1"/>
</dbReference>
<comment type="similarity">
    <text evidence="5">Belongs to the CLASP family.</text>
</comment>
<dbReference type="Pfam" id="PF21041">
    <property type="entry name" value="XMAP215_CLASP_TOG"/>
    <property type="match status" value="1"/>
</dbReference>
<feature type="compositionally biased region" description="Low complexity" evidence="18">
    <location>
        <begin position="524"/>
        <end position="543"/>
    </location>
</feature>
<dbReference type="PANTHER" id="PTHR21567:SF28">
    <property type="entry name" value="CLIP-ASSOCIATING PROTEIN 1"/>
    <property type="match status" value="1"/>
</dbReference>
<evidence type="ECO:0000313" key="20">
    <source>
        <dbReference type="Ensembl" id="ENSTMTP00000012615.1"/>
    </source>
</evidence>
<dbReference type="GO" id="GO:0072686">
    <property type="term" value="C:mitotic spindle"/>
    <property type="evidence" value="ECO:0007669"/>
    <property type="project" value="TreeGrafter"/>
</dbReference>
<feature type="compositionally biased region" description="Low complexity" evidence="18">
    <location>
        <begin position="650"/>
        <end position="667"/>
    </location>
</feature>
<dbReference type="SUPFAM" id="SSF48371">
    <property type="entry name" value="ARM repeat"/>
    <property type="match status" value="2"/>
</dbReference>
<keyword evidence="10" id="KW-0677">Repeat</keyword>
<dbReference type="Proteomes" id="UP000472274">
    <property type="component" value="Unplaced"/>
</dbReference>
<feature type="domain" description="TOG" evidence="19">
    <location>
        <begin position="1"/>
        <end position="232"/>
    </location>
</feature>
<evidence type="ECO:0000256" key="13">
    <source>
        <dbReference type="ARBA" id="ARBA00023034"/>
    </source>
</evidence>
<evidence type="ECO:0000256" key="7">
    <source>
        <dbReference type="ARBA" id="ARBA00022490"/>
    </source>
</evidence>
<evidence type="ECO:0000256" key="5">
    <source>
        <dbReference type="ARBA" id="ARBA00009549"/>
    </source>
</evidence>
<evidence type="ECO:0000313" key="21">
    <source>
        <dbReference type="Proteomes" id="UP000472274"/>
    </source>
</evidence>
<keyword evidence="14" id="KW-0206">Cytoskeleton</keyword>
<keyword evidence="7" id="KW-0963">Cytoplasm</keyword>
<dbReference type="FunFam" id="1.25.10.10:FF:000001">
    <property type="entry name" value="CLIP-associating protein 1 isoform 2"/>
    <property type="match status" value="1"/>
</dbReference>
<evidence type="ECO:0000256" key="9">
    <source>
        <dbReference type="ARBA" id="ARBA00022701"/>
    </source>
</evidence>
<evidence type="ECO:0000256" key="14">
    <source>
        <dbReference type="ARBA" id="ARBA00023212"/>
    </source>
</evidence>
<dbReference type="FunFam" id="1.25.10.10:FF:000006">
    <property type="entry name" value="CLIP-associating protein 1 isoform 2"/>
    <property type="match status" value="1"/>
</dbReference>
<feature type="compositionally biased region" description="Polar residues" evidence="18">
    <location>
        <begin position="701"/>
        <end position="710"/>
    </location>
</feature>
<dbReference type="InterPro" id="IPR048491">
    <property type="entry name" value="XMAP215_CLASP_TOG"/>
</dbReference>
<evidence type="ECO:0000256" key="1">
    <source>
        <dbReference type="ARBA" id="ARBA00004186"/>
    </source>
</evidence>
<dbReference type="Pfam" id="PF23271">
    <property type="entry name" value="HEAT_GCN1"/>
    <property type="match status" value="1"/>
</dbReference>
<comment type="subcellular location">
    <subcellularLocation>
        <location evidence="4">Chromosome</location>
        <location evidence="4">Centromere</location>
        <location evidence="4">Kinetochore</location>
    </subcellularLocation>
    <subcellularLocation>
        <location evidence="2">Cytoplasm</location>
        <location evidence="2">Cytoskeleton</location>
        <location evidence="2">Microtubule organizing center</location>
        <location evidence="2">Centrosome</location>
    </subcellularLocation>
    <subcellularLocation>
        <location evidence="1">Cytoplasm</location>
        <location evidence="1">Cytoskeleton</location>
        <location evidence="1">Spindle</location>
    </subcellularLocation>
    <subcellularLocation>
        <location evidence="3">Golgi apparatus</location>
        <location evidence="3">trans-Golgi network</location>
    </subcellularLocation>
</comment>
<dbReference type="GeneTree" id="ENSGT00940000154817"/>
<dbReference type="GO" id="GO:0051301">
    <property type="term" value="P:cell division"/>
    <property type="evidence" value="ECO:0007669"/>
    <property type="project" value="UniProtKB-KW"/>
</dbReference>
<feature type="region of interest" description="Disordered" evidence="18">
    <location>
        <begin position="519"/>
        <end position="758"/>
    </location>
</feature>
<feature type="compositionally biased region" description="Low complexity" evidence="18">
    <location>
        <begin position="1082"/>
        <end position="1091"/>
    </location>
</feature>
<feature type="compositionally biased region" description="Polar residues" evidence="18">
    <location>
        <begin position="1058"/>
        <end position="1073"/>
    </location>
</feature>
<feature type="region of interest" description="Disordered" evidence="18">
    <location>
        <begin position="1056"/>
        <end position="1096"/>
    </location>
</feature>
<feature type="region of interest" description="Disordered" evidence="18">
    <location>
        <begin position="1224"/>
        <end position="1245"/>
    </location>
</feature>
<feature type="region of interest" description="Disordered" evidence="18">
    <location>
        <begin position="797"/>
        <end position="817"/>
    </location>
</feature>
<keyword evidence="6" id="KW-0158">Chromosome</keyword>
<dbReference type="GO" id="GO:0000776">
    <property type="term" value="C:kinetochore"/>
    <property type="evidence" value="ECO:0007669"/>
    <property type="project" value="UniProtKB-KW"/>
</dbReference>
<keyword evidence="21" id="KW-1185">Reference proteome</keyword>
<dbReference type="SMART" id="SM01349">
    <property type="entry name" value="TOG"/>
    <property type="match status" value="3"/>
</dbReference>
<keyword evidence="8" id="KW-0132">Cell division</keyword>
<dbReference type="GO" id="GO:0040001">
    <property type="term" value="P:establishment of mitotic spindle localization"/>
    <property type="evidence" value="ECO:0007669"/>
    <property type="project" value="TreeGrafter"/>
</dbReference>
<evidence type="ECO:0000256" key="6">
    <source>
        <dbReference type="ARBA" id="ARBA00022454"/>
    </source>
</evidence>